<dbReference type="Gene3D" id="3.40.50.1970">
    <property type="match status" value="1"/>
</dbReference>
<comment type="similarity">
    <text evidence="8">Belongs to the sugar phosphate cyclases superfamily. Dehydroquinate synthase family.</text>
</comment>
<dbReference type="SUPFAM" id="SSF56796">
    <property type="entry name" value="Dehydroquinate synthase-like"/>
    <property type="match status" value="1"/>
</dbReference>
<dbReference type="InterPro" id="IPR030960">
    <property type="entry name" value="DHQS/DOIS_N"/>
</dbReference>
<keyword evidence="5 8" id="KW-0520">NAD</keyword>
<dbReference type="InterPro" id="IPR056179">
    <property type="entry name" value="DHQS_C"/>
</dbReference>
<evidence type="ECO:0000256" key="1">
    <source>
        <dbReference type="ARBA" id="ARBA00001911"/>
    </source>
</evidence>
<dbReference type="InterPro" id="IPR030963">
    <property type="entry name" value="DHQ_synth_fam"/>
</dbReference>
<evidence type="ECO:0000256" key="6">
    <source>
        <dbReference type="ARBA" id="ARBA00023239"/>
    </source>
</evidence>
<evidence type="ECO:0000259" key="10">
    <source>
        <dbReference type="Pfam" id="PF01761"/>
    </source>
</evidence>
<evidence type="ECO:0000256" key="4">
    <source>
        <dbReference type="ARBA" id="ARBA00022833"/>
    </source>
</evidence>
<keyword evidence="6 8" id="KW-0456">Lyase</keyword>
<dbReference type="EMBL" id="JAOQKE010000001">
    <property type="protein sequence ID" value="MCU6723912.1"/>
    <property type="molecule type" value="Genomic_DNA"/>
</dbReference>
<accession>A0ABT2SHD9</accession>
<feature type="binding site" evidence="8">
    <location>
        <position position="254"/>
    </location>
    <ligand>
        <name>Zn(2+)</name>
        <dbReference type="ChEBI" id="CHEBI:29105"/>
    </ligand>
</feature>
<comment type="subcellular location">
    <subcellularLocation>
        <location evidence="8">Cytoplasm</location>
    </subcellularLocation>
</comment>
<feature type="binding site" evidence="8">
    <location>
        <begin position="112"/>
        <end position="116"/>
    </location>
    <ligand>
        <name>NAD(+)</name>
        <dbReference type="ChEBI" id="CHEBI:57540"/>
    </ligand>
</feature>
<keyword evidence="8" id="KW-0028">Amino-acid biosynthesis</keyword>
<dbReference type="Pfam" id="PF24621">
    <property type="entry name" value="DHQS_C"/>
    <property type="match status" value="1"/>
</dbReference>
<dbReference type="Gene3D" id="1.20.1090.10">
    <property type="entry name" value="Dehydroquinate synthase-like - alpha domain"/>
    <property type="match status" value="1"/>
</dbReference>
<keyword evidence="8" id="KW-0963">Cytoplasm</keyword>
<comment type="caution">
    <text evidence="8">Lacks conserved residue(s) required for the propagation of feature annotation.</text>
</comment>
<comment type="cofactor">
    <cofactor evidence="8">
        <name>Co(2+)</name>
        <dbReference type="ChEBI" id="CHEBI:48828"/>
    </cofactor>
    <cofactor evidence="8">
        <name>Zn(2+)</name>
        <dbReference type="ChEBI" id="CHEBI:29105"/>
    </cofactor>
    <text evidence="8">Binds 1 divalent metal cation per subunit. Can use either Co(2+) or Zn(2+).</text>
</comment>
<dbReference type="PANTHER" id="PTHR43622:SF1">
    <property type="entry name" value="3-DEHYDROQUINATE SYNTHASE"/>
    <property type="match status" value="1"/>
</dbReference>
<comment type="catalytic activity">
    <reaction evidence="8">
        <text>7-phospho-2-dehydro-3-deoxy-D-arabino-heptonate = 3-dehydroquinate + phosphate</text>
        <dbReference type="Rhea" id="RHEA:21968"/>
        <dbReference type="ChEBI" id="CHEBI:32364"/>
        <dbReference type="ChEBI" id="CHEBI:43474"/>
        <dbReference type="ChEBI" id="CHEBI:58394"/>
        <dbReference type="EC" id="4.2.3.4"/>
    </reaction>
</comment>
<dbReference type="NCBIfam" id="TIGR01357">
    <property type="entry name" value="aroB"/>
    <property type="match status" value="1"/>
</dbReference>
<proteinExistence type="inferred from homology"/>
<protein>
    <recommendedName>
        <fullName evidence="8 9">3-dehydroquinate synthase</fullName>
        <shortName evidence="8">DHQS</shortName>
        <ecNumber evidence="8 9">4.2.3.4</ecNumber>
    </recommendedName>
</protein>
<dbReference type="Pfam" id="PF01761">
    <property type="entry name" value="DHQ_synthase"/>
    <property type="match status" value="1"/>
</dbReference>
<reference evidence="12 13" key="1">
    <citation type="journal article" date="2021" name="ISME Commun">
        <title>Automated analysis of genomic sequences facilitates high-throughput and comprehensive description of bacteria.</title>
        <authorList>
            <person name="Hitch T.C.A."/>
        </authorList>
    </citation>
    <scope>NUCLEOTIDE SEQUENCE [LARGE SCALE GENOMIC DNA]</scope>
    <source>
        <strain evidence="12 13">Sanger_29</strain>
    </source>
</reference>
<dbReference type="InterPro" id="IPR050071">
    <property type="entry name" value="Dehydroquinate_synthase"/>
</dbReference>
<evidence type="ECO:0000259" key="11">
    <source>
        <dbReference type="Pfam" id="PF24621"/>
    </source>
</evidence>
<dbReference type="GO" id="GO:0003856">
    <property type="term" value="F:3-dehydroquinate synthase activity"/>
    <property type="evidence" value="ECO:0007669"/>
    <property type="project" value="UniProtKB-EC"/>
</dbReference>
<evidence type="ECO:0000256" key="2">
    <source>
        <dbReference type="ARBA" id="ARBA00022723"/>
    </source>
</evidence>
<evidence type="ECO:0000256" key="7">
    <source>
        <dbReference type="ARBA" id="ARBA00023285"/>
    </source>
</evidence>
<keyword evidence="3 8" id="KW-0547">Nucleotide-binding</keyword>
<dbReference type="EC" id="4.2.3.4" evidence="8 9"/>
<sequence>METNASTLLVKTGKDQSYTIYFEQSFAGLASCLEKDCHISGRKICIVSDSNVFPLYGDDIVKELNGKCVHLTSFIFPAGEKNKTLDIVRDLYEHLILEHFERRDLILALGGGVVGDLAGYAAATYLRGIDFVQVPTTLLSQVDSSIGGKTGVDFDSYKNMVGAFHQPSLVYMNLNTLKTLDAQQFACGMGEILKHGLIKNADYYEWLINHMMEINDRELPVLLEMVQESCRIKGAVVEKDPTEKGERALLNFGHTIGHAIEKVKSPELLHGQCVALGSVAAAYISFKRGLLSTEEFYEIRDMNVGFDLSFLVDGINSQEILRITKSDKKMDAGRVKFILLKGIGKAFIDHTVTDEEMLDAIEFLNADNLEKE</sequence>
<comment type="cofactor">
    <cofactor evidence="1 8">
        <name>NAD(+)</name>
        <dbReference type="ChEBI" id="CHEBI:57540"/>
    </cofactor>
</comment>
<dbReference type="HAMAP" id="MF_00110">
    <property type="entry name" value="DHQ_synthase"/>
    <property type="match status" value="1"/>
</dbReference>
<evidence type="ECO:0000256" key="9">
    <source>
        <dbReference type="NCBIfam" id="TIGR01357"/>
    </source>
</evidence>
<keyword evidence="4 8" id="KW-0862">Zinc</keyword>
<feature type="binding site" evidence="8">
    <location>
        <position position="149"/>
    </location>
    <ligand>
        <name>NAD(+)</name>
        <dbReference type="ChEBI" id="CHEBI:57540"/>
    </ligand>
</feature>
<comment type="caution">
    <text evidence="12">The sequence shown here is derived from an EMBL/GenBank/DDBJ whole genome shotgun (WGS) entry which is preliminary data.</text>
</comment>
<feature type="domain" description="3-dehydroquinate synthase N-terminal" evidence="10">
    <location>
        <begin position="74"/>
        <end position="185"/>
    </location>
</feature>
<evidence type="ECO:0000313" key="12">
    <source>
        <dbReference type="EMBL" id="MCU6723912.1"/>
    </source>
</evidence>
<dbReference type="Proteomes" id="UP001652338">
    <property type="component" value="Unassembled WGS sequence"/>
</dbReference>
<dbReference type="RefSeq" id="WP_117448786.1">
    <property type="nucleotide sequence ID" value="NZ_JAOQKE010000001.1"/>
</dbReference>
<keyword evidence="8" id="KW-0057">Aromatic amino acid biosynthesis</keyword>
<name>A0ABT2SHD9_9FIRM</name>
<feature type="binding site" evidence="8">
    <location>
        <begin position="176"/>
        <end position="179"/>
    </location>
    <ligand>
        <name>NAD(+)</name>
        <dbReference type="ChEBI" id="CHEBI:57540"/>
    </ligand>
</feature>
<keyword evidence="13" id="KW-1185">Reference proteome</keyword>
<comment type="function">
    <text evidence="8">Catalyzes the conversion of 3-deoxy-D-arabino-heptulosonate 7-phosphate (DAHP) to dehydroquinate (DHQ).</text>
</comment>
<gene>
    <name evidence="8 12" type="primary">aroB</name>
    <name evidence="12" type="ORF">OCV47_00840</name>
</gene>
<evidence type="ECO:0000256" key="5">
    <source>
        <dbReference type="ARBA" id="ARBA00023027"/>
    </source>
</evidence>
<feature type="binding site" evidence="8">
    <location>
        <position position="158"/>
    </location>
    <ligand>
        <name>NAD(+)</name>
        <dbReference type="ChEBI" id="CHEBI:57540"/>
    </ligand>
</feature>
<dbReference type="CDD" id="cd08195">
    <property type="entry name" value="DHQS"/>
    <property type="match status" value="1"/>
</dbReference>
<keyword evidence="7 8" id="KW-0170">Cobalt</keyword>
<organism evidence="12 13">
    <name type="scientific">Muricoprocola aceti</name>
    <dbReference type="NCBI Taxonomy" id="2981772"/>
    <lineage>
        <taxon>Bacteria</taxon>
        <taxon>Bacillati</taxon>
        <taxon>Bacillota</taxon>
        <taxon>Clostridia</taxon>
        <taxon>Lachnospirales</taxon>
        <taxon>Lachnospiraceae</taxon>
        <taxon>Muricoprocola</taxon>
    </lineage>
</organism>
<dbReference type="PIRSF" id="PIRSF001455">
    <property type="entry name" value="DHQ_synth"/>
    <property type="match status" value="1"/>
</dbReference>
<evidence type="ECO:0000256" key="3">
    <source>
        <dbReference type="ARBA" id="ARBA00022741"/>
    </source>
</evidence>
<feature type="domain" description="3-dehydroquinate synthase C-terminal" evidence="11">
    <location>
        <begin position="188"/>
        <end position="330"/>
    </location>
</feature>
<feature type="binding site" evidence="8">
    <location>
        <begin position="136"/>
        <end position="137"/>
    </location>
    <ligand>
        <name>NAD(+)</name>
        <dbReference type="ChEBI" id="CHEBI:57540"/>
    </ligand>
</feature>
<comment type="pathway">
    <text evidence="8">Metabolic intermediate biosynthesis; chorismate biosynthesis; chorismate from D-erythrose 4-phosphate and phosphoenolpyruvate: step 2/7.</text>
</comment>
<evidence type="ECO:0000256" key="8">
    <source>
        <dbReference type="HAMAP-Rule" id="MF_00110"/>
    </source>
</evidence>
<keyword evidence="2 8" id="KW-0479">Metal-binding</keyword>
<dbReference type="PANTHER" id="PTHR43622">
    <property type="entry name" value="3-DEHYDROQUINATE SYNTHASE"/>
    <property type="match status" value="1"/>
</dbReference>
<evidence type="ECO:0000313" key="13">
    <source>
        <dbReference type="Proteomes" id="UP001652338"/>
    </source>
</evidence>
<dbReference type="InterPro" id="IPR016037">
    <property type="entry name" value="DHQ_synth_AroB"/>
</dbReference>
<feature type="binding site" evidence="8">
    <location>
        <position position="191"/>
    </location>
    <ligand>
        <name>Zn(2+)</name>
        <dbReference type="ChEBI" id="CHEBI:29105"/>
    </ligand>
</feature>
<feature type="binding site" evidence="8">
    <location>
        <position position="270"/>
    </location>
    <ligand>
        <name>Zn(2+)</name>
        <dbReference type="ChEBI" id="CHEBI:29105"/>
    </ligand>
</feature>